<evidence type="ECO:0000313" key="2">
    <source>
        <dbReference type="EMBL" id="KAK3774757.1"/>
    </source>
</evidence>
<keyword evidence="3" id="KW-1185">Reference proteome</keyword>
<evidence type="ECO:0008006" key="4">
    <source>
        <dbReference type="Google" id="ProtNLM"/>
    </source>
</evidence>
<dbReference type="Proteomes" id="UP001283361">
    <property type="component" value="Unassembled WGS sequence"/>
</dbReference>
<accession>A0AAE0ZSV8</accession>
<dbReference type="AlphaFoldDB" id="A0AAE0ZSV8"/>
<feature type="signal peptide" evidence="1">
    <location>
        <begin position="1"/>
        <end position="18"/>
    </location>
</feature>
<name>A0AAE0ZSV8_9GAST</name>
<feature type="chain" id="PRO_5042041546" description="Apple domain-containing protein" evidence="1">
    <location>
        <begin position="19"/>
        <end position="288"/>
    </location>
</feature>
<gene>
    <name evidence="2" type="ORF">RRG08_050916</name>
</gene>
<comment type="caution">
    <text evidence="2">The sequence shown here is derived from an EMBL/GenBank/DDBJ whole genome shotgun (WGS) entry which is preliminary data.</text>
</comment>
<dbReference type="EMBL" id="JAWDGP010003389">
    <property type="protein sequence ID" value="KAK3774757.1"/>
    <property type="molecule type" value="Genomic_DNA"/>
</dbReference>
<keyword evidence="1" id="KW-0732">Signal</keyword>
<proteinExistence type="predicted"/>
<evidence type="ECO:0000256" key="1">
    <source>
        <dbReference type="SAM" id="SignalP"/>
    </source>
</evidence>
<sequence>MWLRLLWKFSLLLSSSVAISNFFSFKSPSAWNNEAWGRYTYSYAEHTPLCGWKMIVSSSYTLDSISTWDSTNTRKDERTFLVTNLNYNANLLTSVQNIGGDITLRGPFGNTEPDVFITWYCVCTTISLGCVEVPYTTVPPFDATPAPPTTAVNDDTTQAPADTTTAAPAMVALANTATTAPATTASATVAPATAASLYIGYHILNPTKVFLQKQAGVCYFGSLLSRVFKVRHFMDCFTLCKDSQSCAGTNFWYNAHACDLVLEDTDLNPASFSTAYPGCHYWKVVWKA</sequence>
<reference evidence="2" key="1">
    <citation type="journal article" date="2023" name="G3 (Bethesda)">
        <title>A reference genome for the long-term kleptoplast-retaining sea slug Elysia crispata morphotype clarki.</title>
        <authorList>
            <person name="Eastman K.E."/>
            <person name="Pendleton A.L."/>
            <person name="Shaikh M.A."/>
            <person name="Suttiyut T."/>
            <person name="Ogas R."/>
            <person name="Tomko P."/>
            <person name="Gavelis G."/>
            <person name="Widhalm J.R."/>
            <person name="Wisecaver J.H."/>
        </authorList>
    </citation>
    <scope>NUCLEOTIDE SEQUENCE</scope>
    <source>
        <strain evidence="2">ECLA1</strain>
    </source>
</reference>
<evidence type="ECO:0000313" key="3">
    <source>
        <dbReference type="Proteomes" id="UP001283361"/>
    </source>
</evidence>
<protein>
    <recommendedName>
        <fullName evidence="4">Apple domain-containing protein</fullName>
    </recommendedName>
</protein>
<organism evidence="2 3">
    <name type="scientific">Elysia crispata</name>
    <name type="common">lettuce slug</name>
    <dbReference type="NCBI Taxonomy" id="231223"/>
    <lineage>
        <taxon>Eukaryota</taxon>
        <taxon>Metazoa</taxon>
        <taxon>Spiralia</taxon>
        <taxon>Lophotrochozoa</taxon>
        <taxon>Mollusca</taxon>
        <taxon>Gastropoda</taxon>
        <taxon>Heterobranchia</taxon>
        <taxon>Euthyneura</taxon>
        <taxon>Panpulmonata</taxon>
        <taxon>Sacoglossa</taxon>
        <taxon>Placobranchoidea</taxon>
        <taxon>Plakobranchidae</taxon>
        <taxon>Elysia</taxon>
    </lineage>
</organism>